<dbReference type="RefSeq" id="WP_113894388.1">
    <property type="nucleotide sequence ID" value="NZ_JANJGA010000005.1"/>
</dbReference>
<feature type="domain" description="EF-hand" evidence="4">
    <location>
        <begin position="231"/>
        <end position="266"/>
    </location>
</feature>
<dbReference type="OrthoDB" id="5349121at2"/>
<dbReference type="PANTHER" id="PTHR37419:SF1">
    <property type="entry name" value="SERINE_THREONINE-PROTEIN KINASE TOXIN HIPA"/>
    <property type="match status" value="1"/>
</dbReference>
<dbReference type="InterPro" id="IPR002048">
    <property type="entry name" value="EF_hand_dom"/>
</dbReference>
<dbReference type="Pfam" id="PF13657">
    <property type="entry name" value="Couple_hipA"/>
    <property type="match status" value="1"/>
</dbReference>
<dbReference type="Proteomes" id="UP000252669">
    <property type="component" value="Unassembled WGS sequence"/>
</dbReference>
<evidence type="ECO:0000259" key="4">
    <source>
        <dbReference type="PROSITE" id="PS50222"/>
    </source>
</evidence>
<dbReference type="InterPro" id="IPR052028">
    <property type="entry name" value="HipA_Ser/Thr_kinase"/>
</dbReference>
<comment type="caution">
    <text evidence="5">The sequence shown here is derived from an EMBL/GenBank/DDBJ whole genome shotgun (WGS) entry which is preliminary data.</text>
</comment>
<keyword evidence="3" id="KW-0418">Kinase</keyword>
<evidence type="ECO:0000313" key="6">
    <source>
        <dbReference type="Proteomes" id="UP000252669"/>
    </source>
</evidence>
<dbReference type="EMBL" id="PDKB01000009">
    <property type="protein sequence ID" value="RBQ28991.1"/>
    <property type="molecule type" value="Genomic_DNA"/>
</dbReference>
<evidence type="ECO:0000256" key="3">
    <source>
        <dbReference type="ARBA" id="ARBA00022777"/>
    </source>
</evidence>
<comment type="similarity">
    <text evidence="1">Belongs to the HipA Ser/Thr kinase family.</text>
</comment>
<name>A0A366MRS5_9BACT</name>
<keyword evidence="6" id="KW-1185">Reference proteome</keyword>
<dbReference type="InterPro" id="IPR017508">
    <property type="entry name" value="HipA_N1"/>
</dbReference>
<dbReference type="GO" id="GO:0005829">
    <property type="term" value="C:cytosol"/>
    <property type="evidence" value="ECO:0007669"/>
    <property type="project" value="TreeGrafter"/>
</dbReference>
<dbReference type="PANTHER" id="PTHR37419">
    <property type="entry name" value="SERINE/THREONINE-PROTEIN KINASE TOXIN HIPA"/>
    <property type="match status" value="1"/>
</dbReference>
<reference evidence="5 6" key="1">
    <citation type="submission" date="2017-10" db="EMBL/GenBank/DDBJ databases">
        <title>Genomics of the genus Arcobacter.</title>
        <authorList>
            <person name="Perez-Cataluna A."/>
            <person name="Figueras M.J."/>
        </authorList>
    </citation>
    <scope>NUCLEOTIDE SEQUENCE [LARGE SCALE GENOMIC DNA]</scope>
    <source>
        <strain evidence="5 6">CECT 9230</strain>
    </source>
</reference>
<sequence>MIYVVKNNKLFGILTQADNGNITFEYDDSIKKEHYLRGLQEKINSSRVLFPVFENMLPEHEQKNLLLEKYNITNDIDILAYLDNIHGTFEFYTKDSYKTFIAKEYEEFIFNEKIDEILSNDYIFPNILSDYSLDINTNILYPTKLVNSKVIGLSGFQYKFSVIIDETTKTITHDSSKSSNYFMKPYSKYQSTYNFKDKDKNYIPYLLINEHLFMTLARDFGFKVPYNAIIKHDTDYHYIIKRYDRYNDNKIDHTEILTLMEKVSTEKYNVTMQELFEITKEYIDKEEQLILFKFIIFSIVISHGDLHAKNLSLINKSNNSEEEFKQLSPFYDISTTKIYKDTKENDIGLKIINKKKNINRAILLKFAKVIGIEKSCAETYIDEICIKFIDTFLDYIDKFPNEIKGLPFNTSKHYKTTLENVFKKYYDQRVSYIKDKLINNEIVTEKSEVEENFWEQ</sequence>
<proteinExistence type="inferred from homology"/>
<organism evidence="5 6">
    <name type="scientific">Aliarcobacter vitoriensis</name>
    <dbReference type="NCBI Taxonomy" id="2011099"/>
    <lineage>
        <taxon>Bacteria</taxon>
        <taxon>Pseudomonadati</taxon>
        <taxon>Campylobacterota</taxon>
        <taxon>Epsilonproteobacteria</taxon>
        <taxon>Campylobacterales</taxon>
        <taxon>Arcobacteraceae</taxon>
        <taxon>Aliarcobacter</taxon>
    </lineage>
</organism>
<dbReference type="AlphaFoldDB" id="A0A366MRS5"/>
<evidence type="ECO:0000256" key="1">
    <source>
        <dbReference type="ARBA" id="ARBA00010164"/>
    </source>
</evidence>
<dbReference type="GO" id="GO:0004674">
    <property type="term" value="F:protein serine/threonine kinase activity"/>
    <property type="evidence" value="ECO:0007669"/>
    <property type="project" value="TreeGrafter"/>
</dbReference>
<protein>
    <recommendedName>
        <fullName evidence="4">EF-hand domain-containing protein</fullName>
    </recommendedName>
</protein>
<dbReference type="GO" id="GO:0005509">
    <property type="term" value="F:calcium ion binding"/>
    <property type="evidence" value="ECO:0007669"/>
    <property type="project" value="InterPro"/>
</dbReference>
<evidence type="ECO:0000256" key="2">
    <source>
        <dbReference type="ARBA" id="ARBA00022679"/>
    </source>
</evidence>
<gene>
    <name evidence="5" type="ORF">CRU91_06365</name>
</gene>
<dbReference type="PROSITE" id="PS50222">
    <property type="entry name" value="EF_HAND_2"/>
    <property type="match status" value="1"/>
</dbReference>
<dbReference type="Pfam" id="PF07804">
    <property type="entry name" value="HipA_C"/>
    <property type="match status" value="1"/>
</dbReference>
<keyword evidence="2" id="KW-0808">Transferase</keyword>
<evidence type="ECO:0000313" key="5">
    <source>
        <dbReference type="EMBL" id="RBQ28991.1"/>
    </source>
</evidence>
<dbReference type="InterPro" id="IPR012893">
    <property type="entry name" value="HipA-like_C"/>
</dbReference>
<accession>A0A366MRS5</accession>